<feature type="transmembrane region" description="Helical" evidence="1">
    <location>
        <begin position="191"/>
        <end position="210"/>
    </location>
</feature>
<dbReference type="KEGG" id="bca:BCE_2249"/>
<dbReference type="HAMAP" id="MF_02077">
    <property type="entry name" value="Amj_flippase"/>
    <property type="match status" value="1"/>
</dbReference>
<dbReference type="HOGENOM" id="CLU_059888_1_0_9"/>
<comment type="subcellular location">
    <subcellularLocation>
        <location evidence="1">Cell membrane</location>
        <topology evidence="1">Multi-pass membrane protein</topology>
    </subcellularLocation>
</comment>
<evidence type="ECO:0000313" key="2">
    <source>
        <dbReference type="EMBL" id="AAS41168.1"/>
    </source>
</evidence>
<proteinExistence type="inferred from homology"/>
<comment type="function">
    <text evidence="1">Involved in peptidoglycan biosynthesis. Transports lipid-linked peptidoglycan precursors from the inner to the outer leaflet of the cytoplasmic membrane.</text>
</comment>
<dbReference type="UniPathway" id="UPA00219"/>
<keyword evidence="1" id="KW-1003">Cell membrane</keyword>
<keyword evidence="1" id="KW-0133">Cell shape</keyword>
<dbReference type="GO" id="GO:0005886">
    <property type="term" value="C:plasma membrane"/>
    <property type="evidence" value="ECO:0007669"/>
    <property type="project" value="UniProtKB-SubCell"/>
</dbReference>
<dbReference type="AlphaFoldDB" id="Q738Z4"/>
<dbReference type="GO" id="GO:0071555">
    <property type="term" value="P:cell wall organization"/>
    <property type="evidence" value="ECO:0007669"/>
    <property type="project" value="UniProtKB-KW"/>
</dbReference>
<organism evidence="2 3">
    <name type="scientific">Bacillus cereus (strain ATCC 10987 / NRS 248)</name>
    <dbReference type="NCBI Taxonomy" id="222523"/>
    <lineage>
        <taxon>Bacteria</taxon>
        <taxon>Bacillati</taxon>
        <taxon>Bacillota</taxon>
        <taxon>Bacilli</taxon>
        <taxon>Bacillales</taxon>
        <taxon>Bacillaceae</taxon>
        <taxon>Bacillus</taxon>
        <taxon>Bacillus cereus group</taxon>
    </lineage>
</organism>
<feature type="transmembrane region" description="Helical" evidence="1">
    <location>
        <begin position="159"/>
        <end position="179"/>
    </location>
</feature>
<keyword evidence="1" id="KW-0573">Peptidoglycan synthesis</keyword>
<feature type="transmembrane region" description="Helical" evidence="1">
    <location>
        <begin position="243"/>
        <end position="264"/>
    </location>
</feature>
<reference evidence="2 3" key="1">
    <citation type="journal article" date="2004" name="Nucleic Acids Res.">
        <title>The genome sequence of Bacillus cereus ATCC 10987 reveals metabolic adaptations and a large plasmid related to Bacillus anthracis pXO1.</title>
        <authorList>
            <person name="Rasko D.A."/>
            <person name="Ravel J."/>
            <person name="Okstad O.A."/>
            <person name="Helgason E."/>
            <person name="Cer R.Z."/>
            <person name="Jiang L."/>
            <person name="Shores K.A."/>
            <person name="Fouts D.E."/>
            <person name="Tourasse N.J."/>
            <person name="Angiuoli S.V."/>
            <person name="Kolonay J."/>
            <person name="Nelson W.C."/>
            <person name="Kolsto A.-B."/>
            <person name="Fraser C.M."/>
            <person name="Read T.D."/>
        </authorList>
    </citation>
    <scope>NUCLEOTIDE SEQUENCE [LARGE SCALE GENOMIC DNA]</scope>
    <source>
        <strain evidence="3">ATCC 10987 / NRS 248</strain>
    </source>
</reference>
<feature type="transmembrane region" description="Helical" evidence="1">
    <location>
        <begin position="6"/>
        <end position="26"/>
    </location>
</feature>
<protein>
    <recommendedName>
        <fullName evidence="1">Lipid II flippase Amj</fullName>
    </recommendedName>
</protein>
<feature type="transmembrane region" description="Helical" evidence="1">
    <location>
        <begin position="81"/>
        <end position="100"/>
    </location>
</feature>
<accession>Q738Z4</accession>
<dbReference type="InterPro" id="IPR021260">
    <property type="entry name" value="Amj"/>
</dbReference>
<keyword evidence="1" id="KW-0472">Membrane</keyword>
<comment type="similarity">
    <text evidence="1">Belongs to the Amj family.</text>
</comment>
<gene>
    <name evidence="1" type="primary">amj</name>
    <name evidence="2" type="ordered locus">BCE_2249</name>
</gene>
<sequence>MKQMSITLIFIMAFTIIIHAVETSSYSIRLAGVRLKKIAVALSVVGMVLLISRTSNLLQAFLIGGIVDEAKLDSSIDLEHIIRLVLLSASIGTLLAIILYPTLTKLFGYVIQNFETDGSFIRMMKTNNIQKLKYTKKYVRFPKLEMIHRLRIGGIPKRIMLINMFATAIYTAGVLSALYASFLNPDYATNASTASGLVNGFATILLTVLLDPRIALLTERALQSENGAESMSKMYGWLMISRLFGTLLAQLLFVPGAYWILWIIELIH</sequence>
<dbReference type="Proteomes" id="UP000002527">
    <property type="component" value="Chromosome"/>
</dbReference>
<keyword evidence="1" id="KW-1133">Transmembrane helix</keyword>
<dbReference type="EMBL" id="AE017194">
    <property type="protein sequence ID" value="AAS41168.1"/>
    <property type="molecule type" value="Genomic_DNA"/>
</dbReference>
<dbReference type="GO" id="GO:0015648">
    <property type="term" value="F:lipid-linked peptidoglycan transporter activity"/>
    <property type="evidence" value="ECO:0007669"/>
    <property type="project" value="UniProtKB-UniRule"/>
</dbReference>
<comment type="pathway">
    <text evidence="1">Cell wall biogenesis; peptidoglycan biosynthesis.</text>
</comment>
<dbReference type="GO" id="GO:0009252">
    <property type="term" value="P:peptidoglycan biosynthetic process"/>
    <property type="evidence" value="ECO:0007669"/>
    <property type="project" value="UniProtKB-UniRule"/>
</dbReference>
<keyword evidence="1" id="KW-0813">Transport</keyword>
<feature type="transmembrane region" description="Helical" evidence="1">
    <location>
        <begin position="38"/>
        <end position="61"/>
    </location>
</feature>
<evidence type="ECO:0000256" key="1">
    <source>
        <dbReference type="HAMAP-Rule" id="MF_02077"/>
    </source>
</evidence>
<keyword evidence="1" id="KW-0961">Cell wall biogenesis/degradation</keyword>
<dbReference type="GO" id="GO:0008360">
    <property type="term" value="P:regulation of cell shape"/>
    <property type="evidence" value="ECO:0007669"/>
    <property type="project" value="UniProtKB-KW"/>
</dbReference>
<evidence type="ECO:0000313" key="3">
    <source>
        <dbReference type="Proteomes" id="UP000002527"/>
    </source>
</evidence>
<dbReference type="Pfam" id="PF10997">
    <property type="entry name" value="Amj"/>
    <property type="match status" value="1"/>
</dbReference>
<keyword evidence="1" id="KW-0812">Transmembrane</keyword>
<name>Q738Z4_BACC1</name>